<keyword evidence="1" id="KW-0812">Transmembrane</keyword>
<keyword evidence="1" id="KW-1133">Transmembrane helix</keyword>
<protein>
    <submittedName>
        <fullName evidence="2">Uncharacterized protein</fullName>
    </submittedName>
</protein>
<sequence length="61" mass="6651">MENTHTDSHELSTGFYVASFLILLLILAVFGDLFVFILGTIGAIVAYAAYFTSKSAAEDHH</sequence>
<evidence type="ECO:0000313" key="2">
    <source>
        <dbReference type="EMBL" id="MPR35844.1"/>
    </source>
</evidence>
<gene>
    <name evidence="2" type="ORF">GBK04_21450</name>
</gene>
<dbReference type="Proteomes" id="UP000479293">
    <property type="component" value="Unassembled WGS sequence"/>
</dbReference>
<dbReference type="EMBL" id="WHLY01000002">
    <property type="protein sequence ID" value="MPR35844.1"/>
    <property type="molecule type" value="Genomic_DNA"/>
</dbReference>
<evidence type="ECO:0000256" key="1">
    <source>
        <dbReference type="SAM" id="Phobius"/>
    </source>
</evidence>
<keyword evidence="1" id="KW-0472">Membrane</keyword>
<comment type="caution">
    <text evidence="2">The sequence shown here is derived from an EMBL/GenBank/DDBJ whole genome shotgun (WGS) entry which is preliminary data.</text>
</comment>
<dbReference type="RefSeq" id="WP_152763248.1">
    <property type="nucleotide sequence ID" value="NZ_WHLY01000002.1"/>
</dbReference>
<name>A0A7C9FAQ1_9BACT</name>
<organism evidence="2 3">
    <name type="scientific">Salmonirosea aquatica</name>
    <dbReference type="NCBI Taxonomy" id="2654236"/>
    <lineage>
        <taxon>Bacteria</taxon>
        <taxon>Pseudomonadati</taxon>
        <taxon>Bacteroidota</taxon>
        <taxon>Cytophagia</taxon>
        <taxon>Cytophagales</taxon>
        <taxon>Spirosomataceae</taxon>
        <taxon>Salmonirosea</taxon>
    </lineage>
</organism>
<proteinExistence type="predicted"/>
<dbReference type="AlphaFoldDB" id="A0A7C9FAQ1"/>
<feature type="transmembrane region" description="Helical" evidence="1">
    <location>
        <begin position="20"/>
        <end position="50"/>
    </location>
</feature>
<reference evidence="2 3" key="1">
    <citation type="submission" date="2019-10" db="EMBL/GenBank/DDBJ databases">
        <title>Draft Genome Sequence of Cytophagaceae sp. SJW1-29.</title>
        <authorList>
            <person name="Choi A."/>
        </authorList>
    </citation>
    <scope>NUCLEOTIDE SEQUENCE [LARGE SCALE GENOMIC DNA]</scope>
    <source>
        <strain evidence="2 3">SJW1-29</strain>
    </source>
</reference>
<accession>A0A7C9FAQ1</accession>
<evidence type="ECO:0000313" key="3">
    <source>
        <dbReference type="Proteomes" id="UP000479293"/>
    </source>
</evidence>
<keyword evidence="3" id="KW-1185">Reference proteome</keyword>